<feature type="domain" description="Carboxymuconolactone decarboxylase-like" evidence="2">
    <location>
        <begin position="82"/>
        <end position="151"/>
    </location>
</feature>
<dbReference type="InterPro" id="IPR029032">
    <property type="entry name" value="AhpD-like"/>
</dbReference>
<dbReference type="PANTHER" id="PTHR33930">
    <property type="entry name" value="ALKYL HYDROPEROXIDE REDUCTASE AHPD"/>
    <property type="match status" value="1"/>
</dbReference>
<evidence type="ECO:0000313" key="3">
    <source>
        <dbReference type="EMBL" id="MBM2614872.1"/>
    </source>
</evidence>
<organism evidence="3 4">
    <name type="scientific">Paractinoplanes ovalisporus</name>
    <dbReference type="NCBI Taxonomy" id="2810368"/>
    <lineage>
        <taxon>Bacteria</taxon>
        <taxon>Bacillati</taxon>
        <taxon>Actinomycetota</taxon>
        <taxon>Actinomycetes</taxon>
        <taxon>Micromonosporales</taxon>
        <taxon>Micromonosporaceae</taxon>
        <taxon>Paractinoplanes</taxon>
    </lineage>
</organism>
<dbReference type="RefSeq" id="WP_203374724.1">
    <property type="nucleotide sequence ID" value="NZ_JAENHP010000001.1"/>
</dbReference>
<protein>
    <submittedName>
        <fullName evidence="3">Carboxymuconolactone decarboxylase family protein</fullName>
    </submittedName>
</protein>
<dbReference type="Pfam" id="PF02627">
    <property type="entry name" value="CMD"/>
    <property type="match status" value="2"/>
</dbReference>
<dbReference type="Proteomes" id="UP000632138">
    <property type="component" value="Unassembled WGS sequence"/>
</dbReference>
<feature type="domain" description="Carboxymuconolactone decarboxylase-like" evidence="2">
    <location>
        <begin position="210"/>
        <end position="281"/>
    </location>
</feature>
<comment type="caution">
    <text evidence="3">The sequence shown here is derived from an EMBL/GenBank/DDBJ whole genome shotgun (WGS) entry which is preliminary data.</text>
</comment>
<evidence type="ECO:0000256" key="1">
    <source>
        <dbReference type="SAM" id="MobiDB-lite"/>
    </source>
</evidence>
<name>A0ABS2A4V8_9ACTN</name>
<evidence type="ECO:0000313" key="4">
    <source>
        <dbReference type="Proteomes" id="UP000632138"/>
    </source>
</evidence>
<sequence>MTSTPNSDSRPRDAQAPSNQPLSDRPLSEQPLSAQPSDTAPLSAKPSSTPLLSARQQEIKDEFIRVRGTWSDTWEGVLRLDPEFLKAYLDFSAVPWRSGVLDPKVKEFIYIAIDANATHMYLPGVRQHIRAALALGATPEEIMEVLELSATLGIHAMNIGVPILVEVLEEKGLRDGPAPLDERQEQLKADFTKTRGYWHSFWDEMLELDPEMFAAYTEFSSVPWRSGTLEPKVKEFVYIAFDTAATHLYVKGLKLHIENAIGYGATPREILEVMEIASVLGIHGVTAAAPILLEEAAAFAAEQTT</sequence>
<dbReference type="PANTHER" id="PTHR33930:SF2">
    <property type="entry name" value="BLR3452 PROTEIN"/>
    <property type="match status" value="1"/>
</dbReference>
<dbReference type="Gene3D" id="1.20.1290.10">
    <property type="entry name" value="AhpD-like"/>
    <property type="match status" value="2"/>
</dbReference>
<evidence type="ECO:0000259" key="2">
    <source>
        <dbReference type="Pfam" id="PF02627"/>
    </source>
</evidence>
<feature type="region of interest" description="Disordered" evidence="1">
    <location>
        <begin position="1"/>
        <end position="53"/>
    </location>
</feature>
<keyword evidence="4" id="KW-1185">Reference proteome</keyword>
<accession>A0ABS2A4V8</accession>
<feature type="compositionally biased region" description="Polar residues" evidence="1">
    <location>
        <begin position="30"/>
        <end position="53"/>
    </location>
</feature>
<gene>
    <name evidence="3" type="ORF">JIG36_04785</name>
</gene>
<dbReference type="InterPro" id="IPR003779">
    <property type="entry name" value="CMD-like"/>
</dbReference>
<reference evidence="3 4" key="1">
    <citation type="submission" date="2021-01" db="EMBL/GenBank/DDBJ databases">
        <title>Actinoplanes sp. nov. LDG1-06 isolated from lichen.</title>
        <authorList>
            <person name="Saeng-In P."/>
            <person name="Phongsopitanun W."/>
            <person name="Kanchanasin P."/>
            <person name="Yuki M."/>
            <person name="Kudo T."/>
            <person name="Ohkuma M."/>
            <person name="Tanasupawat S."/>
        </authorList>
    </citation>
    <scope>NUCLEOTIDE SEQUENCE [LARGE SCALE GENOMIC DNA]</scope>
    <source>
        <strain evidence="3 4">LDG1-06</strain>
    </source>
</reference>
<dbReference type="SUPFAM" id="SSF69118">
    <property type="entry name" value="AhpD-like"/>
    <property type="match status" value="1"/>
</dbReference>
<dbReference type="EMBL" id="JAENHP010000001">
    <property type="protein sequence ID" value="MBM2614872.1"/>
    <property type="molecule type" value="Genomic_DNA"/>
</dbReference>
<proteinExistence type="predicted"/>